<dbReference type="EMBL" id="BAAAWD010000015">
    <property type="protein sequence ID" value="GAA3025626.1"/>
    <property type="molecule type" value="Genomic_DNA"/>
</dbReference>
<dbReference type="InterPro" id="IPR000888">
    <property type="entry name" value="RmlC-like"/>
</dbReference>
<dbReference type="InterPro" id="IPR014710">
    <property type="entry name" value="RmlC-like_jellyroll"/>
</dbReference>
<dbReference type="PANTHER" id="PTHR21047">
    <property type="entry name" value="DTDP-6-DEOXY-D-GLUCOSE-3,5 EPIMERASE"/>
    <property type="match status" value="1"/>
</dbReference>
<dbReference type="SUPFAM" id="SSF51182">
    <property type="entry name" value="RmlC-like cupins"/>
    <property type="match status" value="1"/>
</dbReference>
<keyword evidence="3" id="KW-1185">Reference proteome</keyword>
<comment type="similarity">
    <text evidence="1">Belongs to the dTDP-4-dehydrorhamnose 3,5-epimerase family.</text>
</comment>
<reference evidence="3" key="1">
    <citation type="journal article" date="2019" name="Int. J. Syst. Evol. Microbiol.">
        <title>The Global Catalogue of Microorganisms (GCM) 10K type strain sequencing project: providing services to taxonomists for standard genome sequencing and annotation.</title>
        <authorList>
            <consortium name="The Broad Institute Genomics Platform"/>
            <consortium name="The Broad Institute Genome Sequencing Center for Infectious Disease"/>
            <person name="Wu L."/>
            <person name="Ma J."/>
        </authorList>
    </citation>
    <scope>NUCLEOTIDE SEQUENCE [LARGE SCALE GENOMIC DNA]</scope>
    <source>
        <strain evidence="3">JCM 3106</strain>
    </source>
</reference>
<organism evidence="2 3">
    <name type="scientific">Streptosporangium longisporum</name>
    <dbReference type="NCBI Taxonomy" id="46187"/>
    <lineage>
        <taxon>Bacteria</taxon>
        <taxon>Bacillati</taxon>
        <taxon>Actinomycetota</taxon>
        <taxon>Actinomycetes</taxon>
        <taxon>Streptosporangiales</taxon>
        <taxon>Streptosporangiaceae</taxon>
        <taxon>Streptosporangium</taxon>
    </lineage>
</organism>
<evidence type="ECO:0000313" key="2">
    <source>
        <dbReference type="EMBL" id="GAA3025626.1"/>
    </source>
</evidence>
<name>A0ABP6L1W0_9ACTN</name>
<dbReference type="InterPro" id="IPR011051">
    <property type="entry name" value="RmlC_Cupin_sf"/>
</dbReference>
<dbReference type="PANTHER" id="PTHR21047:SF2">
    <property type="entry name" value="THYMIDINE DIPHOSPHO-4-KETO-RHAMNOSE 3,5-EPIMERASE"/>
    <property type="match status" value="1"/>
</dbReference>
<accession>A0ABP6L1W0</accession>
<evidence type="ECO:0000313" key="3">
    <source>
        <dbReference type="Proteomes" id="UP001499930"/>
    </source>
</evidence>
<sequence>MRHRELAVAGAFVFDPEVRSDPSGSFASPYQESAFAAATGRPLFPVVQTGRNVSRRGVVRGVHYTLTPPGTARYVFCAGGRALDMVVDLRVGSPTFGRWEAVELTAGNGRAVYLPPGTGHAFAALEDDTVMCSLLSAEYREEDDLTLSVLDEDLALPLPGGRPPALSERDAAAPTLAEAAAQGLLPDYRPAPAPYTVR</sequence>
<dbReference type="Proteomes" id="UP001499930">
    <property type="component" value="Unassembled WGS sequence"/>
</dbReference>
<proteinExistence type="inferred from homology"/>
<evidence type="ECO:0000256" key="1">
    <source>
        <dbReference type="ARBA" id="ARBA00010154"/>
    </source>
</evidence>
<dbReference type="Gene3D" id="2.60.120.10">
    <property type="entry name" value="Jelly Rolls"/>
    <property type="match status" value="1"/>
</dbReference>
<dbReference type="Pfam" id="PF00908">
    <property type="entry name" value="dTDP_sugar_isom"/>
    <property type="match status" value="1"/>
</dbReference>
<dbReference type="CDD" id="cd00438">
    <property type="entry name" value="cupin_RmlC"/>
    <property type="match status" value="1"/>
</dbReference>
<dbReference type="RefSeq" id="WP_344901196.1">
    <property type="nucleotide sequence ID" value="NZ_BAAAWD010000015.1"/>
</dbReference>
<protein>
    <submittedName>
        <fullName evidence="2">dTDP-4-dehydrorhamnose 3,5-epimerase</fullName>
    </submittedName>
</protein>
<comment type="caution">
    <text evidence="2">The sequence shown here is derived from an EMBL/GenBank/DDBJ whole genome shotgun (WGS) entry which is preliminary data.</text>
</comment>
<gene>
    <name evidence="2" type="ORF">GCM10017559_59190</name>
</gene>